<evidence type="ECO:0000256" key="2">
    <source>
        <dbReference type="ARBA" id="ARBA00006521"/>
    </source>
</evidence>
<keyword evidence="7" id="KW-0227">DNA damage</keyword>
<keyword evidence="9" id="KW-0408">Iron</keyword>
<comment type="similarity">
    <text evidence="2">Belongs to the uracil-DNA glycosylase (UDG) superfamily. Type 4 (UDGa) family.</text>
</comment>
<dbReference type="Proteomes" id="UP000238823">
    <property type="component" value="Unassembled WGS sequence"/>
</dbReference>
<keyword evidence="8" id="KW-0378">Hydrolase</keyword>
<dbReference type="SUPFAM" id="SSF52141">
    <property type="entry name" value="Uracil-DNA glycosylase-like"/>
    <property type="match status" value="1"/>
</dbReference>
<dbReference type="RefSeq" id="WP_146157771.1">
    <property type="nucleotide sequence ID" value="NZ_PVNL01000060.1"/>
</dbReference>
<dbReference type="InterPro" id="IPR036895">
    <property type="entry name" value="Uracil-DNA_glycosylase-like_sf"/>
</dbReference>
<evidence type="ECO:0000256" key="8">
    <source>
        <dbReference type="ARBA" id="ARBA00022801"/>
    </source>
</evidence>
<dbReference type="GO" id="GO:0046872">
    <property type="term" value="F:metal ion binding"/>
    <property type="evidence" value="ECO:0007669"/>
    <property type="project" value="UniProtKB-KW"/>
</dbReference>
<evidence type="ECO:0000256" key="1">
    <source>
        <dbReference type="ARBA" id="ARBA00001400"/>
    </source>
</evidence>
<reference evidence="14 15" key="1">
    <citation type="submission" date="2018-03" db="EMBL/GenBank/DDBJ databases">
        <title>Draft Genome Sequences of the Obligatory Marine Myxobacteria Enhygromyxa salina SWB007.</title>
        <authorList>
            <person name="Poehlein A."/>
            <person name="Moghaddam J.A."/>
            <person name="Harms H."/>
            <person name="Alanjari M."/>
            <person name="Koenig G.M."/>
            <person name="Daniel R."/>
            <person name="Schaeberle T.F."/>
        </authorList>
    </citation>
    <scope>NUCLEOTIDE SEQUENCE [LARGE SCALE GENOMIC DNA]</scope>
    <source>
        <strain evidence="14 15">SWB007</strain>
    </source>
</reference>
<keyword evidence="5" id="KW-0004">4Fe-4S</keyword>
<dbReference type="SMART" id="SM00986">
    <property type="entry name" value="UDG"/>
    <property type="match status" value="1"/>
</dbReference>
<dbReference type="InterPro" id="IPR005122">
    <property type="entry name" value="Uracil-DNA_glycosylase-like"/>
</dbReference>
<protein>
    <recommendedName>
        <fullName evidence="4">Type-4 uracil-DNA glycosylase</fullName>
        <ecNumber evidence="3">3.2.2.27</ecNumber>
    </recommendedName>
</protein>
<dbReference type="GO" id="GO:0051539">
    <property type="term" value="F:4 iron, 4 sulfur cluster binding"/>
    <property type="evidence" value="ECO:0007669"/>
    <property type="project" value="UniProtKB-KW"/>
</dbReference>
<evidence type="ECO:0000256" key="4">
    <source>
        <dbReference type="ARBA" id="ARBA00019403"/>
    </source>
</evidence>
<keyword evidence="10" id="KW-0411">Iron-sulfur</keyword>
<dbReference type="GO" id="GO:0004844">
    <property type="term" value="F:uracil DNA N-glycosylase activity"/>
    <property type="evidence" value="ECO:0007669"/>
    <property type="project" value="UniProtKB-EC"/>
</dbReference>
<dbReference type="AlphaFoldDB" id="A0A2S9YPN2"/>
<keyword evidence="6" id="KW-0479">Metal-binding</keyword>
<dbReference type="NCBIfam" id="TIGR00758">
    <property type="entry name" value="UDG_fam4"/>
    <property type="match status" value="1"/>
</dbReference>
<evidence type="ECO:0000256" key="11">
    <source>
        <dbReference type="ARBA" id="ARBA00023204"/>
    </source>
</evidence>
<dbReference type="Gene3D" id="3.40.470.10">
    <property type="entry name" value="Uracil-DNA glycosylase-like domain"/>
    <property type="match status" value="1"/>
</dbReference>
<sequence length="350" mass="37639">MSTAEHEGEVEALARAFARHLEHLREFRGVHYVGAAPIEMRRSQADDDDVVAVDDDDGDGEAGHDHASAPAPEMARAVSPGATPAAAPATVVEPRRPQPPDAAPVVTVVAPPVAAAPAGTSARVTATRAEAWPAAKKLAYLRERNVGDCQRCPLAATRQHIVFGVGDPEADLMFVGEAPGADEDRLGEPFVGAAGQRLDRWLAHLGLGRDRVYIANVLKCRPPGNRDPHPVEIDRCAPFLHAQLRAIEPKVIVALGRFAGCLLLGVDAPLYKMRGQAQRYREPKTGAEIPVVVTYHPSYVIRTERKGTGARGPRAQTDRGGVIKSEDQKVLDDLERALSLMRAPTSAHER</sequence>
<dbReference type="Pfam" id="PF03167">
    <property type="entry name" value="UDG"/>
    <property type="match status" value="1"/>
</dbReference>
<evidence type="ECO:0000256" key="3">
    <source>
        <dbReference type="ARBA" id="ARBA00012030"/>
    </source>
</evidence>
<name>A0A2S9YPN2_9BACT</name>
<accession>A0A2S9YPN2</accession>
<dbReference type="EC" id="3.2.2.27" evidence="3"/>
<evidence type="ECO:0000259" key="13">
    <source>
        <dbReference type="SMART" id="SM00986"/>
    </source>
</evidence>
<gene>
    <name evidence="14" type="ORF">ENSA7_32790</name>
</gene>
<dbReference type="InterPro" id="IPR005273">
    <property type="entry name" value="Ura-DNA_glyco_family4"/>
</dbReference>
<keyword evidence="11" id="KW-0234">DNA repair</keyword>
<dbReference type="PANTHER" id="PTHR33693">
    <property type="entry name" value="TYPE-5 URACIL-DNA GLYCOSYLASE"/>
    <property type="match status" value="1"/>
</dbReference>
<dbReference type="InterPro" id="IPR051536">
    <property type="entry name" value="UDG_Type-4/5"/>
</dbReference>
<dbReference type="OrthoDB" id="5290748at2"/>
<evidence type="ECO:0000313" key="15">
    <source>
        <dbReference type="Proteomes" id="UP000238823"/>
    </source>
</evidence>
<evidence type="ECO:0000256" key="7">
    <source>
        <dbReference type="ARBA" id="ARBA00022763"/>
    </source>
</evidence>
<proteinExistence type="inferred from homology"/>
<evidence type="ECO:0000256" key="12">
    <source>
        <dbReference type="SAM" id="MobiDB-lite"/>
    </source>
</evidence>
<feature type="compositionally biased region" description="Low complexity" evidence="12">
    <location>
        <begin position="75"/>
        <end position="92"/>
    </location>
</feature>
<feature type="compositionally biased region" description="Acidic residues" evidence="12">
    <location>
        <begin position="46"/>
        <end position="60"/>
    </location>
</feature>
<feature type="region of interest" description="Disordered" evidence="12">
    <location>
        <begin position="43"/>
        <end position="102"/>
    </location>
</feature>
<dbReference type="SMART" id="SM00987">
    <property type="entry name" value="UreE_C"/>
    <property type="match status" value="1"/>
</dbReference>
<comment type="catalytic activity">
    <reaction evidence="1">
        <text>Hydrolyzes single-stranded DNA or mismatched double-stranded DNA and polynucleotides, releasing free uracil.</text>
        <dbReference type="EC" id="3.2.2.27"/>
    </reaction>
</comment>
<organism evidence="14 15">
    <name type="scientific">Enhygromyxa salina</name>
    <dbReference type="NCBI Taxonomy" id="215803"/>
    <lineage>
        <taxon>Bacteria</taxon>
        <taxon>Pseudomonadati</taxon>
        <taxon>Myxococcota</taxon>
        <taxon>Polyangia</taxon>
        <taxon>Nannocystales</taxon>
        <taxon>Nannocystaceae</taxon>
        <taxon>Enhygromyxa</taxon>
    </lineage>
</organism>
<evidence type="ECO:0000256" key="5">
    <source>
        <dbReference type="ARBA" id="ARBA00022485"/>
    </source>
</evidence>
<evidence type="ECO:0000256" key="6">
    <source>
        <dbReference type="ARBA" id="ARBA00022723"/>
    </source>
</evidence>
<dbReference type="CDD" id="cd10030">
    <property type="entry name" value="UDG-F4_TTUDGA_SPO1dp_like"/>
    <property type="match status" value="1"/>
</dbReference>
<feature type="domain" description="Uracil-DNA glycosylase-like" evidence="13">
    <location>
        <begin position="163"/>
        <end position="320"/>
    </location>
</feature>
<feature type="region of interest" description="Disordered" evidence="12">
    <location>
        <begin position="305"/>
        <end position="324"/>
    </location>
</feature>
<evidence type="ECO:0000313" key="14">
    <source>
        <dbReference type="EMBL" id="PRQ07055.1"/>
    </source>
</evidence>
<evidence type="ECO:0000256" key="9">
    <source>
        <dbReference type="ARBA" id="ARBA00023004"/>
    </source>
</evidence>
<comment type="caution">
    <text evidence="14">The sequence shown here is derived from an EMBL/GenBank/DDBJ whole genome shotgun (WGS) entry which is preliminary data.</text>
</comment>
<dbReference type="PANTHER" id="PTHR33693:SF1">
    <property type="entry name" value="TYPE-4 URACIL-DNA GLYCOSYLASE"/>
    <property type="match status" value="1"/>
</dbReference>
<dbReference type="GO" id="GO:0006281">
    <property type="term" value="P:DNA repair"/>
    <property type="evidence" value="ECO:0007669"/>
    <property type="project" value="UniProtKB-KW"/>
</dbReference>
<dbReference type="EMBL" id="PVNL01000060">
    <property type="protein sequence ID" value="PRQ07055.1"/>
    <property type="molecule type" value="Genomic_DNA"/>
</dbReference>
<evidence type="ECO:0000256" key="10">
    <source>
        <dbReference type="ARBA" id="ARBA00023014"/>
    </source>
</evidence>